<organism evidence="13 14">
    <name type="scientific">Batillaria attramentaria</name>
    <dbReference type="NCBI Taxonomy" id="370345"/>
    <lineage>
        <taxon>Eukaryota</taxon>
        <taxon>Metazoa</taxon>
        <taxon>Spiralia</taxon>
        <taxon>Lophotrochozoa</taxon>
        <taxon>Mollusca</taxon>
        <taxon>Gastropoda</taxon>
        <taxon>Caenogastropoda</taxon>
        <taxon>Sorbeoconcha</taxon>
        <taxon>Cerithioidea</taxon>
        <taxon>Batillariidae</taxon>
        <taxon>Batillaria</taxon>
    </lineage>
</organism>
<dbReference type="EMBL" id="JACVVK020000004">
    <property type="protein sequence ID" value="KAK7507419.1"/>
    <property type="molecule type" value="Genomic_DNA"/>
</dbReference>
<dbReference type="Proteomes" id="UP001519460">
    <property type="component" value="Unassembled WGS sequence"/>
</dbReference>
<evidence type="ECO:0000259" key="12">
    <source>
        <dbReference type="PROSITE" id="PS51864"/>
    </source>
</evidence>
<comment type="caution">
    <text evidence="13">The sequence shown here is derived from an EMBL/GenBank/DDBJ whole genome shotgun (WGS) entry which is preliminary data.</text>
</comment>
<feature type="binding site" evidence="8">
    <location>
        <position position="138"/>
    </location>
    <ligand>
        <name>Zn(2+)</name>
        <dbReference type="ChEBI" id="CHEBI:29105"/>
        <note>catalytic</note>
    </ligand>
</feature>
<feature type="domain" description="ShKT" evidence="11">
    <location>
        <begin position="431"/>
        <end position="467"/>
    </location>
</feature>
<feature type="compositionally biased region" description="Gly residues" evidence="10">
    <location>
        <begin position="401"/>
        <end position="421"/>
    </location>
</feature>
<dbReference type="AlphaFoldDB" id="A0ABD0M6L0"/>
<dbReference type="Pfam" id="PF01400">
    <property type="entry name" value="Astacin"/>
    <property type="match status" value="1"/>
</dbReference>
<dbReference type="PROSITE" id="PS51670">
    <property type="entry name" value="SHKT"/>
    <property type="match status" value="2"/>
</dbReference>
<keyword evidence="2 8" id="KW-0645">Protease</keyword>
<dbReference type="InterPro" id="IPR034035">
    <property type="entry name" value="Astacin-like_dom"/>
</dbReference>
<keyword evidence="7" id="KW-1015">Disulfide bond</keyword>
<protein>
    <recommendedName>
        <fullName evidence="9">Metalloendopeptidase</fullName>
        <ecNumber evidence="9">3.4.24.-</ecNumber>
    </recommendedName>
</protein>
<feature type="domain" description="Peptidase M12A" evidence="12">
    <location>
        <begin position="39"/>
        <end position="238"/>
    </location>
</feature>
<dbReference type="SMART" id="SM00235">
    <property type="entry name" value="ZnMc"/>
    <property type="match status" value="1"/>
</dbReference>
<evidence type="ECO:0000259" key="11">
    <source>
        <dbReference type="PROSITE" id="PS51670"/>
    </source>
</evidence>
<evidence type="ECO:0000256" key="8">
    <source>
        <dbReference type="PROSITE-ProRule" id="PRU01211"/>
    </source>
</evidence>
<feature type="binding site" evidence="8">
    <location>
        <position position="134"/>
    </location>
    <ligand>
        <name>Zn(2+)</name>
        <dbReference type="ChEBI" id="CHEBI:29105"/>
        <note>catalytic</note>
    </ligand>
</feature>
<dbReference type="GO" id="GO:0004222">
    <property type="term" value="F:metalloendopeptidase activity"/>
    <property type="evidence" value="ECO:0007669"/>
    <property type="project" value="UniProtKB-UniRule"/>
</dbReference>
<dbReference type="PANTHER" id="PTHR10127">
    <property type="entry name" value="DISCOIDIN, CUB, EGF, LAMININ , AND ZINC METALLOPROTEASE DOMAIN CONTAINING"/>
    <property type="match status" value="1"/>
</dbReference>
<feature type="active site" evidence="8">
    <location>
        <position position="135"/>
    </location>
</feature>
<keyword evidence="5 8" id="KW-0862">Zinc</keyword>
<comment type="caution">
    <text evidence="7">Lacks conserved residue(s) required for the propagation of feature annotation.</text>
</comment>
<proteinExistence type="predicted"/>
<dbReference type="Gene3D" id="1.10.10.1940">
    <property type="match status" value="1"/>
</dbReference>
<evidence type="ECO:0000256" key="4">
    <source>
        <dbReference type="ARBA" id="ARBA00022801"/>
    </source>
</evidence>
<comment type="cofactor">
    <cofactor evidence="8 9">
        <name>Zn(2+)</name>
        <dbReference type="ChEBI" id="CHEBI:29105"/>
    </cofactor>
    <text evidence="8 9">Binds 1 zinc ion per subunit.</text>
</comment>
<dbReference type="CDD" id="cd04280">
    <property type="entry name" value="ZnMc_astacin_like"/>
    <property type="match status" value="1"/>
</dbReference>
<gene>
    <name evidence="13" type="ORF">BaRGS_00001354</name>
</gene>
<dbReference type="GO" id="GO:0006508">
    <property type="term" value="P:proteolysis"/>
    <property type="evidence" value="ECO:0007669"/>
    <property type="project" value="UniProtKB-KW"/>
</dbReference>
<dbReference type="EC" id="3.4.24.-" evidence="9"/>
<dbReference type="Gene3D" id="3.40.390.10">
    <property type="entry name" value="Collagenase (Catalytic Domain)"/>
    <property type="match status" value="1"/>
</dbReference>
<evidence type="ECO:0000256" key="10">
    <source>
        <dbReference type="SAM" id="MobiDB-lite"/>
    </source>
</evidence>
<feature type="region of interest" description="Disordered" evidence="10">
    <location>
        <begin position="397"/>
        <end position="438"/>
    </location>
</feature>
<evidence type="ECO:0000256" key="7">
    <source>
        <dbReference type="PROSITE-ProRule" id="PRU01005"/>
    </source>
</evidence>
<accession>A0ABD0M6L0</accession>
<comment type="function">
    <text evidence="1">Metalloprotease.</text>
</comment>
<dbReference type="SUPFAM" id="SSF55486">
    <property type="entry name" value="Metalloproteases ('zincins'), catalytic domain"/>
    <property type="match status" value="1"/>
</dbReference>
<dbReference type="GO" id="GO:0008270">
    <property type="term" value="F:zinc ion binding"/>
    <property type="evidence" value="ECO:0007669"/>
    <property type="project" value="UniProtKB-UniRule"/>
</dbReference>
<feature type="domain" description="ShKT" evidence="11">
    <location>
        <begin position="313"/>
        <end position="347"/>
    </location>
</feature>
<evidence type="ECO:0000256" key="5">
    <source>
        <dbReference type="ARBA" id="ARBA00022833"/>
    </source>
</evidence>
<sequence>MYDEASNMVRVDMDMIFSIQDWNKLIGLNESYNRPYKRQAIRPGAGGNRWPGGVIPYEIDSYDFRNRRHEQTLYDAMDDWMHYTCVQFVPAQPFIRNKIRFVDGDGCSSNVGMVGKTQKVTLANGCRVKGVVIHELGHVLGFHHEQTRPDRDQYVRIHTENIPDHLEFNFKKYNWAVIADLGVSYDYLSIMHYGSKSFSSNGRHTIETLNPFYQDLIGNRDGLSFRDIKSVNLLYDCRPANCPLYDADCPGEGFVSKNCECWCPSSKPYGDNPYVVCHPGGSPGGGYWNGGGGNWDGGMNGGGMNGGNMGGGCQDRHPNCARWQSWGECSKNSFYMHEYCRLSCGLCGTVEPRCEDKYQKMTCVYWRNRGFCHVSNDYSSFMTLNYGYPSGMILDPEVGSDSGGSGTDSGGSGTDSGGSGTDSGETGSRSCQDTEPTDACRVWKDEGECQKSAVRMKLRCARTCDMCGSRNP</sequence>
<evidence type="ECO:0000256" key="9">
    <source>
        <dbReference type="RuleBase" id="RU361183"/>
    </source>
</evidence>
<reference evidence="13 14" key="1">
    <citation type="journal article" date="2023" name="Sci. Data">
        <title>Genome assembly of the Korean intertidal mud-creeper Batillaria attramentaria.</title>
        <authorList>
            <person name="Patra A.K."/>
            <person name="Ho P.T."/>
            <person name="Jun S."/>
            <person name="Lee S.J."/>
            <person name="Kim Y."/>
            <person name="Won Y.J."/>
        </authorList>
    </citation>
    <scope>NUCLEOTIDE SEQUENCE [LARGE SCALE GENOMIC DNA]</scope>
    <source>
        <strain evidence="13">Wonlab-2016</strain>
    </source>
</reference>
<evidence type="ECO:0000256" key="6">
    <source>
        <dbReference type="ARBA" id="ARBA00023049"/>
    </source>
</evidence>
<evidence type="ECO:0000313" key="14">
    <source>
        <dbReference type="Proteomes" id="UP001519460"/>
    </source>
</evidence>
<dbReference type="PROSITE" id="PS51864">
    <property type="entry name" value="ASTACIN"/>
    <property type="match status" value="1"/>
</dbReference>
<dbReference type="InterPro" id="IPR001506">
    <property type="entry name" value="Peptidase_M12A"/>
</dbReference>
<dbReference type="Pfam" id="PF01549">
    <property type="entry name" value="ShK"/>
    <property type="match status" value="3"/>
</dbReference>
<keyword evidence="4 8" id="KW-0378">Hydrolase</keyword>
<keyword evidence="14" id="KW-1185">Reference proteome</keyword>
<feature type="binding site" evidence="8">
    <location>
        <position position="144"/>
    </location>
    <ligand>
        <name>Zn(2+)</name>
        <dbReference type="ChEBI" id="CHEBI:29105"/>
        <note>catalytic</note>
    </ligand>
</feature>
<evidence type="ECO:0000256" key="3">
    <source>
        <dbReference type="ARBA" id="ARBA00022723"/>
    </source>
</evidence>
<dbReference type="InterPro" id="IPR003582">
    <property type="entry name" value="ShKT_dom"/>
</dbReference>
<keyword evidence="6 8" id="KW-0482">Metalloprotease</keyword>
<dbReference type="InterPro" id="IPR024079">
    <property type="entry name" value="MetalloPept_cat_dom_sf"/>
</dbReference>
<evidence type="ECO:0000313" key="13">
    <source>
        <dbReference type="EMBL" id="KAK7507419.1"/>
    </source>
</evidence>
<dbReference type="InterPro" id="IPR006026">
    <property type="entry name" value="Peptidase_Metallo"/>
</dbReference>
<dbReference type="PRINTS" id="PR00480">
    <property type="entry name" value="ASTACIN"/>
</dbReference>
<name>A0ABD0M6L0_9CAEN</name>
<keyword evidence="3 8" id="KW-0479">Metal-binding</keyword>
<dbReference type="SMART" id="SM00254">
    <property type="entry name" value="ShKT"/>
    <property type="match status" value="2"/>
</dbReference>
<evidence type="ECO:0000256" key="1">
    <source>
        <dbReference type="ARBA" id="ARBA00002657"/>
    </source>
</evidence>
<dbReference type="PANTHER" id="PTHR10127:SF780">
    <property type="entry name" value="METALLOENDOPEPTIDASE"/>
    <property type="match status" value="1"/>
</dbReference>
<feature type="disulfide bond" evidence="7">
    <location>
        <begin position="313"/>
        <end position="347"/>
    </location>
</feature>
<evidence type="ECO:0000256" key="2">
    <source>
        <dbReference type="ARBA" id="ARBA00022670"/>
    </source>
</evidence>